<dbReference type="Pfam" id="PF22622">
    <property type="entry name" value="MFE-2_hydrat-2_N"/>
    <property type="match status" value="1"/>
</dbReference>
<dbReference type="InterPro" id="IPR029069">
    <property type="entry name" value="HotDog_dom_sf"/>
</dbReference>
<dbReference type="RefSeq" id="WP_155356661.1">
    <property type="nucleotide sequence ID" value="NZ_BAAAHL010000011.1"/>
</dbReference>
<evidence type="ECO:0000256" key="1">
    <source>
        <dbReference type="ARBA" id="ARBA00005254"/>
    </source>
</evidence>
<dbReference type="Pfam" id="PF01575">
    <property type="entry name" value="MaoC_dehydratas"/>
    <property type="match status" value="1"/>
</dbReference>
<accession>A0A5M3WTA5</accession>
<proteinExistence type="inferred from homology"/>
<dbReference type="OrthoDB" id="5522043at2"/>
<reference evidence="4 5" key="1">
    <citation type="submission" date="2019-10" db="EMBL/GenBank/DDBJ databases">
        <title>Whole genome shotgun sequence of Acrocarpospora macrocephala NBRC 16266.</title>
        <authorList>
            <person name="Ichikawa N."/>
            <person name="Kimura A."/>
            <person name="Kitahashi Y."/>
            <person name="Komaki H."/>
            <person name="Oguchi A."/>
        </authorList>
    </citation>
    <scope>NUCLEOTIDE SEQUENCE [LARGE SCALE GENOMIC DNA]</scope>
    <source>
        <strain evidence="4 5">NBRC 16266</strain>
    </source>
</reference>
<dbReference type="InterPro" id="IPR002539">
    <property type="entry name" value="MaoC-like_dom"/>
</dbReference>
<dbReference type="Gene3D" id="3.10.129.10">
    <property type="entry name" value="Hotdog Thioesterase"/>
    <property type="match status" value="1"/>
</dbReference>
<evidence type="ECO:0000313" key="4">
    <source>
        <dbReference type="EMBL" id="GES11289.1"/>
    </source>
</evidence>
<comment type="similarity">
    <text evidence="1">Belongs to the enoyl-CoA hydratase/isomerase family.</text>
</comment>
<dbReference type="InterPro" id="IPR054357">
    <property type="entry name" value="MFE-2_N"/>
</dbReference>
<dbReference type="GO" id="GO:0044594">
    <property type="term" value="F:17-beta-hydroxysteroid dehydrogenase (NAD+) activity"/>
    <property type="evidence" value="ECO:0007669"/>
    <property type="project" value="TreeGrafter"/>
</dbReference>
<keyword evidence="5" id="KW-1185">Reference proteome</keyword>
<evidence type="ECO:0000259" key="3">
    <source>
        <dbReference type="Pfam" id="PF22622"/>
    </source>
</evidence>
<gene>
    <name evidence="4" type="primary">htdY</name>
    <name evidence="4" type="ORF">Amac_048860</name>
</gene>
<dbReference type="SUPFAM" id="SSF54637">
    <property type="entry name" value="Thioesterase/thiol ester dehydrase-isomerase"/>
    <property type="match status" value="2"/>
</dbReference>
<feature type="domain" description="MaoC-like" evidence="2">
    <location>
        <begin position="164"/>
        <end position="272"/>
    </location>
</feature>
<evidence type="ECO:0000313" key="5">
    <source>
        <dbReference type="Proteomes" id="UP000331127"/>
    </source>
</evidence>
<comment type="caution">
    <text evidence="4">The sequence shown here is derived from an EMBL/GenBank/DDBJ whole genome shotgun (WGS) entry which is preliminary data.</text>
</comment>
<dbReference type="PANTHER" id="PTHR13078:SF56">
    <property type="entry name" value="PEROXISOMAL MULTIFUNCTIONAL ENZYME TYPE 2"/>
    <property type="match status" value="1"/>
</dbReference>
<feature type="domain" description="Peroxisomal multifunctional enzyme type 2-like N-terminal" evidence="3">
    <location>
        <begin position="19"/>
        <end position="147"/>
    </location>
</feature>
<name>A0A5M3WTA5_9ACTN</name>
<dbReference type="GO" id="GO:0003857">
    <property type="term" value="F:(3S)-3-hydroxyacyl-CoA dehydrogenase (NAD+) activity"/>
    <property type="evidence" value="ECO:0007669"/>
    <property type="project" value="TreeGrafter"/>
</dbReference>
<dbReference type="EMBL" id="BLAE01000028">
    <property type="protein sequence ID" value="GES11289.1"/>
    <property type="molecule type" value="Genomic_DNA"/>
</dbReference>
<evidence type="ECO:0000259" key="2">
    <source>
        <dbReference type="Pfam" id="PF01575"/>
    </source>
</evidence>
<dbReference type="Proteomes" id="UP000331127">
    <property type="component" value="Unassembled WGS sequence"/>
</dbReference>
<dbReference type="CDD" id="cd03448">
    <property type="entry name" value="HDE_HSD"/>
    <property type="match status" value="1"/>
</dbReference>
<protein>
    <submittedName>
        <fullName evidence="4">3-hydroxyacyl-thioester dehydratase HtdY</fullName>
    </submittedName>
</protein>
<dbReference type="AlphaFoldDB" id="A0A5M3WTA5"/>
<dbReference type="PANTHER" id="PTHR13078">
    <property type="entry name" value="PEROXISOMAL MULTIFUNCTIONAL ENZYME TYPE 2-RELATED"/>
    <property type="match status" value="1"/>
</dbReference>
<organism evidence="4 5">
    <name type="scientific">Acrocarpospora macrocephala</name>
    <dbReference type="NCBI Taxonomy" id="150177"/>
    <lineage>
        <taxon>Bacteria</taxon>
        <taxon>Bacillati</taxon>
        <taxon>Actinomycetota</taxon>
        <taxon>Actinomycetes</taxon>
        <taxon>Streptosporangiales</taxon>
        <taxon>Streptosporangiaceae</taxon>
        <taxon>Acrocarpospora</taxon>
    </lineage>
</organism>
<dbReference type="GO" id="GO:0006635">
    <property type="term" value="P:fatty acid beta-oxidation"/>
    <property type="evidence" value="ECO:0007669"/>
    <property type="project" value="TreeGrafter"/>
</dbReference>
<sequence>MTVDPTKVGTTLEGSPASWDSKDALLYALGVGAGAEDPLKDLKYTTENSEGVPQEVLPTFATVMTGGVRRHPTELIGSVPRSSILHGEQKVVLHRTIPTAGTVVSDGEITGIYDKGKHANLVTSSVLTDATSGERYAEVQSTLVLRGEGGFGGDPGPATRWEVPAREPDTIVSHPTRVDQALLYRLSGDRNPLHSDPAFAAKAGMPRPILHGLCTYGFAGRALLAAIADDDPARFGEFSVRFASTVNPGDVLDTWIWRTDDGAIFQTRVGDAVVLDRGVFRLR</sequence>
<dbReference type="GO" id="GO:0004300">
    <property type="term" value="F:enoyl-CoA hydratase activity"/>
    <property type="evidence" value="ECO:0007669"/>
    <property type="project" value="TreeGrafter"/>
</dbReference>